<feature type="non-terminal residue" evidence="6">
    <location>
        <position position="58"/>
    </location>
</feature>
<dbReference type="PANTHER" id="PTHR19359">
    <property type="entry name" value="CYTOCHROME B5"/>
    <property type="match status" value="1"/>
</dbReference>
<evidence type="ECO:0000313" key="6">
    <source>
        <dbReference type="EMBL" id="OEU09918.1"/>
    </source>
</evidence>
<dbReference type="Proteomes" id="UP000095751">
    <property type="component" value="Unassembled WGS sequence"/>
</dbReference>
<protein>
    <submittedName>
        <fullName evidence="6">Cytochrome b5</fullName>
    </submittedName>
</protein>
<evidence type="ECO:0000256" key="2">
    <source>
        <dbReference type="ARBA" id="ARBA00022723"/>
    </source>
</evidence>
<dbReference type="AlphaFoldDB" id="A0A1E7EV73"/>
<keyword evidence="7" id="KW-1185">Reference proteome</keyword>
<dbReference type="GO" id="GO:0016020">
    <property type="term" value="C:membrane"/>
    <property type="evidence" value="ECO:0007669"/>
    <property type="project" value="TreeGrafter"/>
</dbReference>
<reference evidence="6 7" key="1">
    <citation type="submission" date="2016-09" db="EMBL/GenBank/DDBJ databases">
        <title>Extensive genetic diversity and differential bi-allelic expression allows diatom success in the polar Southern Ocean.</title>
        <authorList>
            <consortium name="DOE Joint Genome Institute"/>
            <person name="Mock T."/>
            <person name="Otillar R.P."/>
            <person name="Strauss J."/>
            <person name="Dupont C."/>
            <person name="Frickenhaus S."/>
            <person name="Maumus F."/>
            <person name="Mcmullan M."/>
            <person name="Sanges R."/>
            <person name="Schmutz J."/>
            <person name="Toseland A."/>
            <person name="Valas R."/>
            <person name="Veluchamy A."/>
            <person name="Ward B.J."/>
            <person name="Allen A."/>
            <person name="Barry K."/>
            <person name="Falciatore A."/>
            <person name="Ferrante M."/>
            <person name="Fortunato A.E."/>
            <person name="Gloeckner G."/>
            <person name="Gruber A."/>
            <person name="Hipkin R."/>
            <person name="Janech M."/>
            <person name="Kroth P."/>
            <person name="Leese F."/>
            <person name="Lindquist E."/>
            <person name="Lyon B.R."/>
            <person name="Martin J."/>
            <person name="Mayer C."/>
            <person name="Parker M."/>
            <person name="Quesneville H."/>
            <person name="Raymond J."/>
            <person name="Uhlig C."/>
            <person name="Valentin K.U."/>
            <person name="Worden A.Z."/>
            <person name="Armbrust E.V."/>
            <person name="Bowler C."/>
            <person name="Green B."/>
            <person name="Moulton V."/>
            <person name="Van Oosterhout C."/>
            <person name="Grigoriev I."/>
        </authorList>
    </citation>
    <scope>NUCLEOTIDE SEQUENCE [LARGE SCALE GENOMIC DNA]</scope>
    <source>
        <strain evidence="6 7">CCMP1102</strain>
    </source>
</reference>
<comment type="similarity">
    <text evidence="4">Belongs to the cytochrome b5 family.</text>
</comment>
<sequence>DECIITIYGERYNMTGWANSHPGGASILRKFHGRDATRVFDTVGHSPEAHAMLHKFRI</sequence>
<keyword evidence="3" id="KW-0408">Iron</keyword>
<feature type="non-terminal residue" evidence="6">
    <location>
        <position position="1"/>
    </location>
</feature>
<accession>A0A1E7EV73</accession>
<dbReference type="EMBL" id="KV784374">
    <property type="protein sequence ID" value="OEU09918.1"/>
    <property type="molecule type" value="Genomic_DNA"/>
</dbReference>
<dbReference type="InterPro" id="IPR050668">
    <property type="entry name" value="Cytochrome_b5"/>
</dbReference>
<evidence type="ECO:0000256" key="4">
    <source>
        <dbReference type="ARBA" id="ARBA00038168"/>
    </source>
</evidence>
<dbReference type="KEGG" id="fcy:FRACYDRAFT_165421"/>
<evidence type="ECO:0000259" key="5">
    <source>
        <dbReference type="PROSITE" id="PS50255"/>
    </source>
</evidence>
<evidence type="ECO:0000256" key="3">
    <source>
        <dbReference type="ARBA" id="ARBA00023004"/>
    </source>
</evidence>
<organism evidence="6 7">
    <name type="scientific">Fragilariopsis cylindrus CCMP1102</name>
    <dbReference type="NCBI Taxonomy" id="635003"/>
    <lineage>
        <taxon>Eukaryota</taxon>
        <taxon>Sar</taxon>
        <taxon>Stramenopiles</taxon>
        <taxon>Ochrophyta</taxon>
        <taxon>Bacillariophyta</taxon>
        <taxon>Bacillariophyceae</taxon>
        <taxon>Bacillariophycidae</taxon>
        <taxon>Bacillariales</taxon>
        <taxon>Bacillariaceae</taxon>
        <taxon>Fragilariopsis</taxon>
    </lineage>
</organism>
<evidence type="ECO:0000313" key="7">
    <source>
        <dbReference type="Proteomes" id="UP000095751"/>
    </source>
</evidence>
<dbReference type="PRINTS" id="PR00363">
    <property type="entry name" value="CYTOCHROMEB5"/>
</dbReference>
<dbReference type="GO" id="GO:0046872">
    <property type="term" value="F:metal ion binding"/>
    <property type="evidence" value="ECO:0007669"/>
    <property type="project" value="UniProtKB-KW"/>
</dbReference>
<dbReference type="InterPro" id="IPR036400">
    <property type="entry name" value="Cyt_B5-like_heme/steroid_sf"/>
</dbReference>
<keyword evidence="2" id="KW-0479">Metal-binding</keyword>
<gene>
    <name evidence="6" type="ORF">FRACYDRAFT_165421</name>
</gene>
<name>A0A1E7EV73_9STRA</name>
<dbReference type="SUPFAM" id="SSF55856">
    <property type="entry name" value="Cytochrome b5-like heme/steroid binding domain"/>
    <property type="match status" value="1"/>
</dbReference>
<dbReference type="Pfam" id="PF00173">
    <property type="entry name" value="Cyt-b5"/>
    <property type="match status" value="1"/>
</dbReference>
<proteinExistence type="inferred from homology"/>
<dbReference type="InterPro" id="IPR001199">
    <property type="entry name" value="Cyt_B5-like_heme/steroid-bd"/>
</dbReference>
<evidence type="ECO:0000256" key="1">
    <source>
        <dbReference type="ARBA" id="ARBA00022617"/>
    </source>
</evidence>
<keyword evidence="1" id="KW-0349">Heme</keyword>
<dbReference type="Gene3D" id="3.10.120.10">
    <property type="entry name" value="Cytochrome b5-like heme/steroid binding domain"/>
    <property type="match status" value="1"/>
</dbReference>
<feature type="domain" description="Cytochrome b5 heme-binding" evidence="5">
    <location>
        <begin position="1"/>
        <end position="58"/>
    </location>
</feature>
<dbReference type="PROSITE" id="PS50255">
    <property type="entry name" value="CYTOCHROME_B5_2"/>
    <property type="match status" value="1"/>
</dbReference>
<dbReference type="OrthoDB" id="427333at2759"/>
<dbReference type="InParanoid" id="A0A1E7EV73"/>
<dbReference type="GO" id="GO:0020037">
    <property type="term" value="F:heme binding"/>
    <property type="evidence" value="ECO:0007669"/>
    <property type="project" value="TreeGrafter"/>
</dbReference>